<feature type="compositionally biased region" description="Low complexity" evidence="1">
    <location>
        <begin position="445"/>
        <end position="465"/>
    </location>
</feature>
<reference evidence="4" key="1">
    <citation type="submission" date="2012-12" db="EMBL/GenBank/DDBJ databases">
        <authorList>
            <person name="Hellsten U."/>
            <person name="Grimwood J."/>
            <person name="Chapman J.A."/>
            <person name="Shapiro H."/>
            <person name="Aerts A."/>
            <person name="Otillar R.P."/>
            <person name="Terry A.Y."/>
            <person name="Boore J.L."/>
            <person name="Simakov O."/>
            <person name="Marletaz F."/>
            <person name="Cho S.-J."/>
            <person name="Edsinger-Gonzales E."/>
            <person name="Havlak P."/>
            <person name="Kuo D.-H."/>
            <person name="Larsson T."/>
            <person name="Lv J."/>
            <person name="Arendt D."/>
            <person name="Savage R."/>
            <person name="Osoegawa K."/>
            <person name="de Jong P."/>
            <person name="Lindberg D.R."/>
            <person name="Seaver E.C."/>
            <person name="Weisblat D.A."/>
            <person name="Putnam N.H."/>
            <person name="Grigoriev I.V."/>
            <person name="Rokhsar D.S."/>
        </authorList>
    </citation>
    <scope>NUCLEOTIDE SEQUENCE</scope>
    <source>
        <strain evidence="4">I ESC-2004</strain>
    </source>
</reference>
<evidence type="ECO:0000313" key="2">
    <source>
        <dbReference type="EMBL" id="ELT98439.1"/>
    </source>
</evidence>
<gene>
    <name evidence="2" type="ORF">CAPTEDRAFT_205547</name>
</gene>
<feature type="region of interest" description="Disordered" evidence="1">
    <location>
        <begin position="135"/>
        <end position="185"/>
    </location>
</feature>
<proteinExistence type="predicted"/>
<reference evidence="2 4" key="2">
    <citation type="journal article" date="2013" name="Nature">
        <title>Insights into bilaterian evolution from three spiralian genomes.</title>
        <authorList>
            <person name="Simakov O."/>
            <person name="Marletaz F."/>
            <person name="Cho S.J."/>
            <person name="Edsinger-Gonzales E."/>
            <person name="Havlak P."/>
            <person name="Hellsten U."/>
            <person name="Kuo D.H."/>
            <person name="Larsson T."/>
            <person name="Lv J."/>
            <person name="Arendt D."/>
            <person name="Savage R."/>
            <person name="Osoegawa K."/>
            <person name="de Jong P."/>
            <person name="Grimwood J."/>
            <person name="Chapman J.A."/>
            <person name="Shapiro H."/>
            <person name="Aerts A."/>
            <person name="Otillar R.P."/>
            <person name="Terry A.Y."/>
            <person name="Boore J.L."/>
            <person name="Grigoriev I.V."/>
            <person name="Lindberg D.R."/>
            <person name="Seaver E.C."/>
            <person name="Weisblat D.A."/>
            <person name="Putnam N.H."/>
            <person name="Rokhsar D.S."/>
        </authorList>
    </citation>
    <scope>NUCLEOTIDE SEQUENCE</scope>
    <source>
        <strain evidence="2 4">I ESC-2004</strain>
    </source>
</reference>
<dbReference type="EnsemblMetazoa" id="CapteT205547">
    <property type="protein sequence ID" value="CapteP205547"/>
    <property type="gene ID" value="CapteG205547"/>
</dbReference>
<feature type="compositionally biased region" description="Basic and acidic residues" evidence="1">
    <location>
        <begin position="299"/>
        <end position="316"/>
    </location>
</feature>
<organism evidence="2">
    <name type="scientific">Capitella teleta</name>
    <name type="common">Polychaete worm</name>
    <dbReference type="NCBI Taxonomy" id="283909"/>
    <lineage>
        <taxon>Eukaryota</taxon>
        <taxon>Metazoa</taxon>
        <taxon>Spiralia</taxon>
        <taxon>Lophotrochozoa</taxon>
        <taxon>Annelida</taxon>
        <taxon>Polychaeta</taxon>
        <taxon>Sedentaria</taxon>
        <taxon>Scolecida</taxon>
        <taxon>Capitellidae</taxon>
        <taxon>Capitella</taxon>
    </lineage>
</organism>
<reference evidence="3" key="3">
    <citation type="submission" date="2015-06" db="UniProtKB">
        <authorList>
            <consortium name="EnsemblMetazoa"/>
        </authorList>
    </citation>
    <scope>IDENTIFICATION</scope>
</reference>
<protein>
    <submittedName>
        <fullName evidence="2 3">Uncharacterized protein</fullName>
    </submittedName>
</protein>
<keyword evidence="4" id="KW-1185">Reference proteome</keyword>
<feature type="compositionally biased region" description="Low complexity" evidence="1">
    <location>
        <begin position="389"/>
        <end position="400"/>
    </location>
</feature>
<accession>R7TXI5</accession>
<evidence type="ECO:0000313" key="3">
    <source>
        <dbReference type="EnsemblMetazoa" id="CapteP205547"/>
    </source>
</evidence>
<dbReference type="OMA" id="MYIDVET"/>
<feature type="compositionally biased region" description="Low complexity" evidence="1">
    <location>
        <begin position="321"/>
        <end position="339"/>
    </location>
</feature>
<evidence type="ECO:0000256" key="1">
    <source>
        <dbReference type="SAM" id="MobiDB-lite"/>
    </source>
</evidence>
<sequence length="605" mass="64910">MIEHAVNSALGSLLLAGGSCVMLCVVLVLCACHKAQPTKSNPTSDQNIEADVVTNGKVTVNGNGDLPTPDLQEETCAVKMRPVSMPVTGSAQKALNKLHSRVKSQDHRALPEIPHATMATDDEEEDDGHYDVITGNRRRVQSKPKKITPVDSDSESLYAGIKETPSKEAPGESDPAYPGVHDSSLSGSTAAVAVAAEADVTYAQIEEKKLRLPRPAAAPTSEIYSPPPVPSKNYEGQAETGSPSLPPRNSTHGHEPPSDTAVAHSAIHLYETPSEPDTSAAEAAFNSAPNDPGAAGSVREPKYSKVTARESLDNLKRRQAHPMQLQQQLQQQQQAAAPSARPPSMPSLMDADYASVDYDEIRSPGAASSSFPSNDRHSMSSDLYAEIASSSGRNSTRSSTYARVSDFNSQAPPPPPVEVLRQLSRSDREDDIPDPGYSRIKSRPRPASSTEPPESTSPQSTSPEAAPAPPSSGQRSPLYAIVNKPKRQTDNEGPRPRDAASADLSHSAGVGADPGYQTIGSVEAFAIPPSVQRARNARRKRGSGSDYDPNYEKVDDFDSPEVHQPPQQRQFPWQNQEHIYQEISEAQLEEARNAAKNQRAKSTGL</sequence>
<feature type="compositionally biased region" description="Basic residues" evidence="1">
    <location>
        <begin position="136"/>
        <end position="146"/>
    </location>
</feature>
<dbReference type="HOGENOM" id="CLU_451485_0_0_1"/>
<dbReference type="EMBL" id="KB307920">
    <property type="protein sequence ID" value="ELT98439.1"/>
    <property type="molecule type" value="Genomic_DNA"/>
</dbReference>
<feature type="compositionally biased region" description="Basic and acidic residues" evidence="1">
    <location>
        <begin position="487"/>
        <end position="500"/>
    </location>
</feature>
<feature type="compositionally biased region" description="Polar residues" evidence="1">
    <location>
        <begin position="239"/>
        <end position="250"/>
    </location>
</feature>
<dbReference type="AlphaFoldDB" id="R7TXI5"/>
<name>R7TXI5_CAPTE</name>
<feature type="region of interest" description="Disordered" evidence="1">
    <location>
        <begin position="528"/>
        <end position="572"/>
    </location>
</feature>
<evidence type="ECO:0000313" key="4">
    <source>
        <dbReference type="Proteomes" id="UP000014760"/>
    </source>
</evidence>
<dbReference type="EMBL" id="AMQN01002044">
    <property type="status" value="NOT_ANNOTATED_CDS"/>
    <property type="molecule type" value="Genomic_DNA"/>
</dbReference>
<feature type="region of interest" description="Disordered" evidence="1">
    <location>
        <begin position="210"/>
        <end position="516"/>
    </location>
</feature>
<dbReference type="Proteomes" id="UP000014760">
    <property type="component" value="Unassembled WGS sequence"/>
</dbReference>